<dbReference type="InterPro" id="IPR007163">
    <property type="entry name" value="VCA0040-like"/>
</dbReference>
<keyword evidence="2" id="KW-0472">Membrane</keyword>
<feature type="transmembrane region" description="Helical" evidence="2">
    <location>
        <begin position="254"/>
        <end position="275"/>
    </location>
</feature>
<reference evidence="3 4" key="1">
    <citation type="submission" date="2019-02" db="EMBL/GenBank/DDBJ databases">
        <title>Deep-cultivation of Planctomycetes and their phenomic and genomic characterization uncovers novel biology.</title>
        <authorList>
            <person name="Wiegand S."/>
            <person name="Jogler M."/>
            <person name="Boedeker C."/>
            <person name="Pinto D."/>
            <person name="Vollmers J."/>
            <person name="Rivas-Marin E."/>
            <person name="Kohn T."/>
            <person name="Peeters S.H."/>
            <person name="Heuer A."/>
            <person name="Rast P."/>
            <person name="Oberbeckmann S."/>
            <person name="Bunk B."/>
            <person name="Jeske O."/>
            <person name="Meyerdierks A."/>
            <person name="Storesund J.E."/>
            <person name="Kallscheuer N."/>
            <person name="Luecker S."/>
            <person name="Lage O.M."/>
            <person name="Pohl T."/>
            <person name="Merkel B.J."/>
            <person name="Hornburger P."/>
            <person name="Mueller R.-W."/>
            <person name="Bruemmer F."/>
            <person name="Labrenz M."/>
            <person name="Spormann A.M."/>
            <person name="Op Den Camp H."/>
            <person name="Overmann J."/>
            <person name="Amann R."/>
            <person name="Jetten M.S.M."/>
            <person name="Mascher T."/>
            <person name="Medema M.H."/>
            <person name="Devos D.P."/>
            <person name="Kaster A.-K."/>
            <person name="Ovreas L."/>
            <person name="Rohde M."/>
            <person name="Galperin M.Y."/>
            <person name="Jogler C."/>
        </authorList>
    </citation>
    <scope>NUCLEOTIDE SEQUENCE [LARGE SCALE GENOMIC DNA]</scope>
    <source>
        <strain evidence="3 4">Poly59</strain>
    </source>
</reference>
<feature type="transmembrane region" description="Helical" evidence="2">
    <location>
        <begin position="331"/>
        <end position="350"/>
    </location>
</feature>
<keyword evidence="2" id="KW-1133">Transmembrane helix</keyword>
<dbReference type="Proteomes" id="UP000317977">
    <property type="component" value="Unassembled WGS sequence"/>
</dbReference>
<dbReference type="PANTHER" id="PTHR37308">
    <property type="entry name" value="INTEGRAL MEMBRANE PROTEIN"/>
    <property type="match status" value="1"/>
</dbReference>
<evidence type="ECO:0000256" key="1">
    <source>
        <dbReference type="SAM" id="MobiDB-lite"/>
    </source>
</evidence>
<feature type="region of interest" description="Disordered" evidence="1">
    <location>
        <begin position="1"/>
        <end position="47"/>
    </location>
</feature>
<evidence type="ECO:0000313" key="4">
    <source>
        <dbReference type="Proteomes" id="UP000317977"/>
    </source>
</evidence>
<dbReference type="AlphaFoldDB" id="A0A5C6EJ21"/>
<evidence type="ECO:0008006" key="5">
    <source>
        <dbReference type="Google" id="ProtNLM"/>
    </source>
</evidence>
<dbReference type="OrthoDB" id="9793746at2"/>
<protein>
    <recommendedName>
        <fullName evidence="5">DUF368 domain-containing protein</fullName>
    </recommendedName>
</protein>
<keyword evidence="2" id="KW-0812">Transmembrane</keyword>
<feature type="transmembrane region" description="Helical" evidence="2">
    <location>
        <begin position="151"/>
        <end position="170"/>
    </location>
</feature>
<evidence type="ECO:0000313" key="3">
    <source>
        <dbReference type="EMBL" id="TWU48445.1"/>
    </source>
</evidence>
<comment type="caution">
    <text evidence="3">The sequence shown here is derived from an EMBL/GenBank/DDBJ whole genome shotgun (WGS) entry which is preliminary data.</text>
</comment>
<gene>
    <name evidence="3" type="ORF">Poly59_52930</name>
</gene>
<evidence type="ECO:0000256" key="2">
    <source>
        <dbReference type="SAM" id="Phobius"/>
    </source>
</evidence>
<feature type="transmembrane region" description="Helical" evidence="2">
    <location>
        <begin position="206"/>
        <end position="234"/>
    </location>
</feature>
<organism evidence="3 4">
    <name type="scientific">Rubripirellula reticaptiva</name>
    <dbReference type="NCBI Taxonomy" id="2528013"/>
    <lineage>
        <taxon>Bacteria</taxon>
        <taxon>Pseudomonadati</taxon>
        <taxon>Planctomycetota</taxon>
        <taxon>Planctomycetia</taxon>
        <taxon>Pirellulales</taxon>
        <taxon>Pirellulaceae</taxon>
        <taxon>Rubripirellula</taxon>
    </lineage>
</organism>
<accession>A0A5C6EJ21</accession>
<feature type="compositionally biased region" description="Basic and acidic residues" evidence="1">
    <location>
        <begin position="1"/>
        <end position="11"/>
    </location>
</feature>
<name>A0A5C6EJ21_9BACT</name>
<dbReference type="EMBL" id="SJPX01000005">
    <property type="protein sequence ID" value="TWU48445.1"/>
    <property type="molecule type" value="Genomic_DNA"/>
</dbReference>
<sequence>MERSDVRKSTDVTDTPLASVATEGHDGLAAGETSGDGSSGHVKAGGSVPAATVRGDVINVVRGFCMGAADTVPGVSGGTVALILGHYTRLVTAISHIDSQLFGLVRDKRFADAARHLDVRFLAALGLGIATGIVTLSGLMHWLLEFRMAETLAVFLGLLVASVWIVKGYVDRWTPSRIAALVCGAAVAIAITLLPMGTGNMSLPYLFFSASIAICAMILPGISGAFVLLLLGVYHSVTGLIKDAAKGNFSVESLTQIAVFASGCLIGLLAFSRVLRWLLEHHRGTTMAWLMGLMIGSAGKLWPLQRPTSETASEELKFQVMEYVSPANWDGSLITLVTLALGAAVVVIVVERFAEGRQAT</sequence>
<dbReference type="Pfam" id="PF04018">
    <property type="entry name" value="VCA0040-like"/>
    <property type="match status" value="1"/>
</dbReference>
<feature type="transmembrane region" description="Helical" evidence="2">
    <location>
        <begin position="121"/>
        <end position="144"/>
    </location>
</feature>
<feature type="transmembrane region" description="Helical" evidence="2">
    <location>
        <begin position="176"/>
        <end position="194"/>
    </location>
</feature>
<proteinExistence type="predicted"/>
<dbReference type="PANTHER" id="PTHR37308:SF1">
    <property type="entry name" value="POLYPRENYL-PHOSPHATE TRANSPORTER"/>
    <property type="match status" value="1"/>
</dbReference>
<dbReference type="RefSeq" id="WP_146536807.1">
    <property type="nucleotide sequence ID" value="NZ_SJPX01000005.1"/>
</dbReference>
<keyword evidence="4" id="KW-1185">Reference proteome</keyword>